<feature type="transmembrane region" description="Helical" evidence="1">
    <location>
        <begin position="34"/>
        <end position="59"/>
    </location>
</feature>
<keyword evidence="1" id="KW-0812">Transmembrane</keyword>
<reference evidence="2 3" key="1">
    <citation type="submission" date="2023-08" db="EMBL/GenBank/DDBJ databases">
        <title>Complete Genome Sequence of Pseudomonas entomophila TVIN A01.</title>
        <authorList>
            <person name="Shelke T."/>
            <person name="Mahar N.S."/>
            <person name="Gupta I."/>
            <person name="Gupta V."/>
        </authorList>
    </citation>
    <scope>NUCLEOTIDE SEQUENCE [LARGE SCALE GENOMIC DNA]</scope>
    <source>
        <strain evidence="2 3">TVIN-A01</strain>
    </source>
</reference>
<keyword evidence="1" id="KW-1133">Transmembrane helix</keyword>
<dbReference type="GeneID" id="32806656"/>
<evidence type="ECO:0008006" key="4">
    <source>
        <dbReference type="Google" id="ProtNLM"/>
    </source>
</evidence>
<dbReference type="Proteomes" id="UP001183127">
    <property type="component" value="Chromosome"/>
</dbReference>
<feature type="transmembrane region" description="Helical" evidence="1">
    <location>
        <begin position="66"/>
        <end position="86"/>
    </location>
</feature>
<protein>
    <recommendedName>
        <fullName evidence="4">DUF2069 domain-containing protein</fullName>
    </recommendedName>
</protein>
<dbReference type="EMBL" id="CP132921">
    <property type="protein sequence ID" value="WMW07918.1"/>
    <property type="molecule type" value="Genomic_DNA"/>
</dbReference>
<name>A0ABY9QV31_9PSED</name>
<evidence type="ECO:0000313" key="2">
    <source>
        <dbReference type="EMBL" id="WMW07918.1"/>
    </source>
</evidence>
<accession>A0ABY9QV31</accession>
<keyword evidence="3" id="KW-1185">Reference proteome</keyword>
<gene>
    <name evidence="2" type="ORF">RAH46_11420</name>
</gene>
<sequence length="119" mass="13285">MRVVLSLIKWIVVLVSLVVYGLLCALGFHSAYELSALAGLQVVLVSGLLPLITFLVALFRLGFSKLLFAVVSVMILMAYHYVLVVFAAHDQFGYWVLQAGEFLLFLYFLNKVGNWVRAS</sequence>
<feature type="transmembrane region" description="Helical" evidence="1">
    <location>
        <begin position="7"/>
        <end position="28"/>
    </location>
</feature>
<feature type="transmembrane region" description="Helical" evidence="1">
    <location>
        <begin position="92"/>
        <end position="109"/>
    </location>
</feature>
<evidence type="ECO:0000256" key="1">
    <source>
        <dbReference type="SAM" id="Phobius"/>
    </source>
</evidence>
<organism evidence="2 3">
    <name type="scientific">Pseudomonas entomophila</name>
    <dbReference type="NCBI Taxonomy" id="312306"/>
    <lineage>
        <taxon>Bacteria</taxon>
        <taxon>Pseudomonadati</taxon>
        <taxon>Pseudomonadota</taxon>
        <taxon>Gammaproteobacteria</taxon>
        <taxon>Pseudomonadales</taxon>
        <taxon>Pseudomonadaceae</taxon>
        <taxon>Pseudomonas</taxon>
    </lineage>
</organism>
<proteinExistence type="predicted"/>
<dbReference type="RefSeq" id="WP_011534706.1">
    <property type="nucleotide sequence ID" value="NZ_CP132921.1"/>
</dbReference>
<keyword evidence="1" id="KW-0472">Membrane</keyword>
<evidence type="ECO:0000313" key="3">
    <source>
        <dbReference type="Proteomes" id="UP001183127"/>
    </source>
</evidence>